<dbReference type="RefSeq" id="WP_100764732.1">
    <property type="nucleotide sequence ID" value="NZ_NPEF02000033.1"/>
</dbReference>
<dbReference type="InterPro" id="IPR050465">
    <property type="entry name" value="UPF0194_transport"/>
</dbReference>
<reference evidence="5 7" key="2">
    <citation type="journal article" date="2018" name="Microb. Genom.">
        <title>Deciphering the unexplored Leptospira diversity from soils uncovers genomic evolution to virulence.</title>
        <authorList>
            <person name="Thibeaux R."/>
            <person name="Iraola G."/>
            <person name="Ferres I."/>
            <person name="Bierque E."/>
            <person name="Girault D."/>
            <person name="Soupe-Gilbert M.E."/>
            <person name="Picardeau M."/>
            <person name="Goarant C."/>
        </authorList>
    </citation>
    <scope>NUCLEOTIDE SEQUENCE [LARGE SCALE GENOMIC DNA]</scope>
    <source>
        <strain evidence="5 7">ATI7-C-A5</strain>
    </source>
</reference>
<dbReference type="Gene3D" id="2.40.420.20">
    <property type="match status" value="1"/>
</dbReference>
<evidence type="ECO:0000256" key="1">
    <source>
        <dbReference type="ARBA" id="ARBA00004196"/>
    </source>
</evidence>
<feature type="domain" description="YknX-like C-terminal permuted SH3-like" evidence="4">
    <location>
        <begin position="224"/>
        <end position="290"/>
    </location>
</feature>
<evidence type="ECO:0000313" key="7">
    <source>
        <dbReference type="Proteomes" id="UP000232122"/>
    </source>
</evidence>
<dbReference type="OrthoDB" id="9791520at2"/>
<evidence type="ECO:0000259" key="4">
    <source>
        <dbReference type="Pfam" id="PF25989"/>
    </source>
</evidence>
<protein>
    <submittedName>
        <fullName evidence="5">Efflux RND transporter periplasmic adaptor subunit</fullName>
    </submittedName>
    <submittedName>
        <fullName evidence="6">Secretion protein HlyD</fullName>
    </submittedName>
</protein>
<reference evidence="6" key="1">
    <citation type="submission" date="2017-07" db="EMBL/GenBank/DDBJ databases">
        <title>Leptospira spp. isolated from tropical soils.</title>
        <authorList>
            <person name="Thibeaux R."/>
            <person name="Iraola G."/>
            <person name="Ferres I."/>
            <person name="Bierque E."/>
            <person name="Girault D."/>
            <person name="Soupe-Gilbert M.-E."/>
            <person name="Picardeau M."/>
            <person name="Goarant C."/>
        </authorList>
    </citation>
    <scope>NUCLEOTIDE SEQUENCE [LARGE SCALE GENOMIC DNA]</scope>
    <source>
        <strain evidence="6">ATI7-C-A5</strain>
    </source>
</reference>
<comment type="caution">
    <text evidence="6">The sequence shown here is derived from an EMBL/GenBank/DDBJ whole genome shotgun (WGS) entry which is preliminary data.</text>
</comment>
<proteinExistence type="predicted"/>
<dbReference type="GO" id="GO:0030313">
    <property type="term" value="C:cell envelope"/>
    <property type="evidence" value="ECO:0007669"/>
    <property type="project" value="UniProtKB-SubCell"/>
</dbReference>
<dbReference type="InterPro" id="IPR000089">
    <property type="entry name" value="Biotin_lipoyl"/>
</dbReference>
<gene>
    <name evidence="5" type="ORF">CH379_019260</name>
    <name evidence="6" type="ORF">CH379_05055</name>
</gene>
<evidence type="ECO:0000256" key="2">
    <source>
        <dbReference type="ARBA" id="ARBA00023054"/>
    </source>
</evidence>
<evidence type="ECO:0000313" key="6">
    <source>
        <dbReference type="EMBL" id="PJZ93961.1"/>
    </source>
</evidence>
<keyword evidence="7" id="KW-1185">Reference proteome</keyword>
<dbReference type="PANTHER" id="PTHR32347:SF29">
    <property type="entry name" value="UPF0194 MEMBRANE PROTEIN YBHG"/>
    <property type="match status" value="1"/>
</dbReference>
<name>A0A2N0BBT1_9LEPT</name>
<dbReference type="PANTHER" id="PTHR32347">
    <property type="entry name" value="EFFLUX SYSTEM COMPONENT YKNX-RELATED"/>
    <property type="match status" value="1"/>
</dbReference>
<sequence length="290" mass="32081">MKLKETFDRVASNKKVRIGIGAAAALLSLWFLFRPKPVISEIGKVSKGIYRQFVEEEGITRVKEKFTVYSPVNGVLKRIHKHAGADVKKGETLAVVRWDFDKAVVSPSNGKVLKILRESEGPVEMGTPLLEVGDTRQLEISAEILTQEAVRIHAGDPVEIEGWGGGTLNGKIRIVEPSAFTKISSLGVEEQRIRAIVDFDPPSEMGEGFRVRCKVTTMIRENALVAPTASLFRDGEDWYVFKVIKNKARKTKVILEDRSGENALIREGLNEGEEVILYPGEGIGDGVKVR</sequence>
<dbReference type="EMBL" id="NPEF02000033">
    <property type="protein sequence ID" value="MDV6237772.1"/>
    <property type="molecule type" value="Genomic_DNA"/>
</dbReference>
<reference evidence="5" key="3">
    <citation type="submission" date="2023-10" db="EMBL/GenBank/DDBJ databases">
        <authorList>
            <person name="Picardeau M."/>
            <person name="Thibeaux R."/>
        </authorList>
    </citation>
    <scope>NUCLEOTIDE SEQUENCE</scope>
    <source>
        <strain evidence="5">ATI7-C-A5</strain>
    </source>
</reference>
<accession>A0A2N0BBT1</accession>
<dbReference type="EMBL" id="NPEF01000034">
    <property type="protein sequence ID" value="PJZ93961.1"/>
    <property type="molecule type" value="Genomic_DNA"/>
</dbReference>
<dbReference type="Proteomes" id="UP000232122">
    <property type="component" value="Unassembled WGS sequence"/>
</dbReference>
<comment type="subcellular location">
    <subcellularLocation>
        <location evidence="1">Cell envelope</location>
    </subcellularLocation>
</comment>
<feature type="domain" description="Lipoyl-binding" evidence="3">
    <location>
        <begin position="72"/>
        <end position="131"/>
    </location>
</feature>
<dbReference type="Gene3D" id="2.40.50.100">
    <property type="match status" value="1"/>
</dbReference>
<keyword evidence="2" id="KW-0175">Coiled coil</keyword>
<dbReference type="InterPro" id="IPR058637">
    <property type="entry name" value="YknX-like_C"/>
</dbReference>
<evidence type="ECO:0000259" key="3">
    <source>
        <dbReference type="Pfam" id="PF00364"/>
    </source>
</evidence>
<organism evidence="6">
    <name type="scientific">Leptospira ellisii</name>
    <dbReference type="NCBI Taxonomy" id="2023197"/>
    <lineage>
        <taxon>Bacteria</taxon>
        <taxon>Pseudomonadati</taxon>
        <taxon>Spirochaetota</taxon>
        <taxon>Spirochaetia</taxon>
        <taxon>Leptospirales</taxon>
        <taxon>Leptospiraceae</taxon>
        <taxon>Leptospira</taxon>
    </lineage>
</organism>
<evidence type="ECO:0000313" key="5">
    <source>
        <dbReference type="EMBL" id="MDV6237772.1"/>
    </source>
</evidence>
<dbReference type="SUPFAM" id="SSF51230">
    <property type="entry name" value="Single hybrid motif"/>
    <property type="match status" value="1"/>
</dbReference>
<dbReference type="InterPro" id="IPR011053">
    <property type="entry name" value="Single_hybrid_motif"/>
</dbReference>
<dbReference type="Pfam" id="PF25989">
    <property type="entry name" value="YknX_C"/>
    <property type="match status" value="1"/>
</dbReference>
<dbReference type="Pfam" id="PF00364">
    <property type="entry name" value="Biotin_lipoyl"/>
    <property type="match status" value="1"/>
</dbReference>
<dbReference type="AlphaFoldDB" id="A0A2N0BBT1"/>